<evidence type="ECO:0000313" key="18">
    <source>
        <dbReference type="EMBL" id="KIY68442.1"/>
    </source>
</evidence>
<keyword evidence="7 14" id="KW-0378">Hydrolase</keyword>
<keyword evidence="12 15" id="KW-0472">Membrane</keyword>
<feature type="transmembrane region" description="Helical" evidence="15">
    <location>
        <begin position="502"/>
        <end position="523"/>
    </location>
</feature>
<dbReference type="GO" id="GO:0008235">
    <property type="term" value="F:metalloexopeptidase activity"/>
    <property type="evidence" value="ECO:0007669"/>
    <property type="project" value="InterPro"/>
</dbReference>
<dbReference type="GO" id="GO:0006508">
    <property type="term" value="P:proteolysis"/>
    <property type="evidence" value="ECO:0007669"/>
    <property type="project" value="UniProtKB-KW"/>
</dbReference>
<dbReference type="GO" id="GO:0046872">
    <property type="term" value="F:metal ion binding"/>
    <property type="evidence" value="ECO:0007669"/>
    <property type="project" value="UniProtKB-KW"/>
</dbReference>
<evidence type="ECO:0000256" key="7">
    <source>
        <dbReference type="ARBA" id="ARBA00022801"/>
    </source>
</evidence>
<evidence type="ECO:0000259" key="16">
    <source>
        <dbReference type="Pfam" id="PF04389"/>
    </source>
</evidence>
<feature type="domain" description="Peptidase M28" evidence="16">
    <location>
        <begin position="126"/>
        <end position="319"/>
    </location>
</feature>
<feature type="transmembrane region" description="Helical" evidence="15">
    <location>
        <begin position="391"/>
        <end position="412"/>
    </location>
</feature>
<feature type="transmembrane region" description="Helical" evidence="15">
    <location>
        <begin position="590"/>
        <end position="608"/>
    </location>
</feature>
<keyword evidence="10 15" id="KW-1133">Transmembrane helix</keyword>
<keyword evidence="11" id="KW-0482">Metalloprotease</keyword>
<dbReference type="Pfam" id="PF04389">
    <property type="entry name" value="Peptidase_M28"/>
    <property type="match status" value="1"/>
</dbReference>
<evidence type="ECO:0000256" key="10">
    <source>
        <dbReference type="ARBA" id="ARBA00022989"/>
    </source>
</evidence>
<evidence type="ECO:0000256" key="2">
    <source>
        <dbReference type="ARBA" id="ARBA00004477"/>
    </source>
</evidence>
<keyword evidence="8" id="KW-0256">Endoplasmic reticulum</keyword>
<dbReference type="SUPFAM" id="SSF53187">
    <property type="entry name" value="Zn-dependent exopeptidases"/>
    <property type="match status" value="1"/>
</dbReference>
<organism evidence="18 19">
    <name type="scientific">Cylindrobasidium torrendii FP15055 ss-10</name>
    <dbReference type="NCBI Taxonomy" id="1314674"/>
    <lineage>
        <taxon>Eukaryota</taxon>
        <taxon>Fungi</taxon>
        <taxon>Dikarya</taxon>
        <taxon>Basidiomycota</taxon>
        <taxon>Agaricomycotina</taxon>
        <taxon>Agaricomycetes</taxon>
        <taxon>Agaricomycetidae</taxon>
        <taxon>Agaricales</taxon>
        <taxon>Marasmiineae</taxon>
        <taxon>Physalacriaceae</taxon>
        <taxon>Cylindrobasidium</taxon>
    </lineage>
</organism>
<evidence type="ECO:0000256" key="6">
    <source>
        <dbReference type="ARBA" id="ARBA00022723"/>
    </source>
</evidence>
<dbReference type="InterPro" id="IPR045175">
    <property type="entry name" value="M28_fam"/>
</dbReference>
<evidence type="ECO:0000256" key="14">
    <source>
        <dbReference type="RuleBase" id="RU361240"/>
    </source>
</evidence>
<dbReference type="PANTHER" id="PTHR12147:SF22">
    <property type="entry name" value="ENDOPLASMIC RETICULUM METALLOPEPTIDASE 1"/>
    <property type="match status" value="1"/>
</dbReference>
<accession>A0A0D7BD45</accession>
<dbReference type="OrthoDB" id="76293at2759"/>
<keyword evidence="13" id="KW-0325">Glycoprotein</keyword>
<dbReference type="Pfam" id="PF22249">
    <property type="entry name" value="ERMP1-TM"/>
    <property type="match status" value="1"/>
</dbReference>
<dbReference type="AlphaFoldDB" id="A0A0D7BD45"/>
<name>A0A0D7BD45_9AGAR</name>
<evidence type="ECO:0000256" key="13">
    <source>
        <dbReference type="ARBA" id="ARBA00023180"/>
    </source>
</evidence>
<dbReference type="GO" id="GO:0005789">
    <property type="term" value="C:endoplasmic reticulum membrane"/>
    <property type="evidence" value="ECO:0007669"/>
    <property type="project" value="UniProtKB-SubCell"/>
</dbReference>
<evidence type="ECO:0000256" key="1">
    <source>
        <dbReference type="ARBA" id="ARBA00001947"/>
    </source>
</evidence>
<keyword evidence="9 14" id="KW-0862">Zinc</keyword>
<feature type="transmembrane region" description="Helical" evidence="15">
    <location>
        <begin position="12"/>
        <end position="28"/>
    </location>
</feature>
<keyword evidence="19" id="KW-1185">Reference proteome</keyword>
<evidence type="ECO:0000259" key="17">
    <source>
        <dbReference type="Pfam" id="PF22249"/>
    </source>
</evidence>
<evidence type="ECO:0000256" key="9">
    <source>
        <dbReference type="ARBA" id="ARBA00022833"/>
    </source>
</evidence>
<dbReference type="EC" id="3.4.-.-" evidence="14"/>
<gene>
    <name evidence="18" type="ORF">CYLTODRAFT_453504</name>
</gene>
<keyword evidence="5 15" id="KW-0812">Transmembrane</keyword>
<comment type="subcellular location">
    <subcellularLocation>
        <location evidence="2">Endoplasmic reticulum membrane</location>
        <topology evidence="2">Multi-pass membrane protein</topology>
    </subcellularLocation>
</comment>
<feature type="transmembrane region" description="Helical" evidence="15">
    <location>
        <begin position="543"/>
        <end position="564"/>
    </location>
</feature>
<evidence type="ECO:0000256" key="5">
    <source>
        <dbReference type="ARBA" id="ARBA00022692"/>
    </source>
</evidence>
<feature type="transmembrane region" description="Helical" evidence="15">
    <location>
        <begin position="424"/>
        <end position="445"/>
    </location>
</feature>
<dbReference type="Proteomes" id="UP000054007">
    <property type="component" value="Unassembled WGS sequence"/>
</dbReference>
<keyword evidence="6 14" id="KW-0479">Metal-binding</keyword>
<dbReference type="Gene3D" id="3.40.630.10">
    <property type="entry name" value="Zn peptidases"/>
    <property type="match status" value="1"/>
</dbReference>
<feature type="domain" description="Endoplasmic reticulum metallopeptidase 1/1-A TM" evidence="17">
    <location>
        <begin position="384"/>
        <end position="560"/>
    </location>
</feature>
<protein>
    <recommendedName>
        <fullName evidence="14">Peptide hydrolase</fullName>
        <ecNumber evidence="14">3.4.-.-</ecNumber>
    </recommendedName>
</protein>
<evidence type="ECO:0000256" key="11">
    <source>
        <dbReference type="ARBA" id="ARBA00023049"/>
    </source>
</evidence>
<dbReference type="InterPro" id="IPR007484">
    <property type="entry name" value="Peptidase_M28"/>
</dbReference>
<dbReference type="FunFam" id="3.40.630.10:FF:000008">
    <property type="entry name" value="Endoplasmic reticulum metallopeptidase 1"/>
    <property type="match status" value="1"/>
</dbReference>
<evidence type="ECO:0000256" key="8">
    <source>
        <dbReference type="ARBA" id="ARBA00022824"/>
    </source>
</evidence>
<sequence>MTNSAQWGVRRSLLALLPIIFLGPFIAYRHHISLPTPAGPDAKGISEARILETTRFLSEEIGFRTVGTREHAAADTWANDILQGLADQCKGREKIHCTFWRQQGDGNHRFDIMNTRLYKSYVGLTNFVFRIQGRSAATTEHAALVNCHLDSQLPGPGAADDAISCAIMLDIIKILLEDDDYEPTWSVIFLFNHAEESLQDGSHLFSTQHPIAHSVRSVVNLEAAGTTGREILFQATSEQMIEAYSHVPYPFGTVFASDIFGSGILLSDTDFRQFQEYLNVTGLDIAIIGNSYLYHTRSDVVANIEAGVAQNMGENTLALVRHLTSDKSPLPSLVGGYTPPTTTYWSHVVGPFVSYSRETALLMYSATFAATVAIIINGGEPWSEVFKGVGVSLLAFFGALIGSNGVGLAMVLIGKNMSWFRFEIGSLVLFAPGALAGSLTALLFSSSLPSERATYQAIMLIHSTLAVFVQMLGIGSSSLMFLTVLPVIAGYMASGNDKTISLVAYAVGSFMPLVTGTLVFLPVLEVFVPLTGRISAEAPADNLIATIITVVGVILIPLAVPFAVRFLQAPAPLKGQPVVAFKKNEIVKSGIVRAVMLCAAVMALFAQFDVYDEQHMRRVFVLRTENITSGDHTLHLSTADGAPGLTSLVEDISAALPQIFGQEAEDENVFKAEKVVMNDYNGDWDPLYPFSAFLTPYKMALPTPNAINAKTNVDAVSYWADRFTVRAAENIVDPVKGVRNLRVEIQHPGLIWTVIAFDAHVLSWNLDGNPPTEHARHHIKEASFYGKDVWSFEMTVKGDAPILFNFIGLQEAAMWPGKRRSYEAFLKGESEDTDGGIRVYQEGGGEAGTMELFKELDEWLTERMSKAVDATLIGAVAGTVWV</sequence>
<dbReference type="InterPro" id="IPR053974">
    <property type="entry name" value="ERMP1_1-A_TM"/>
</dbReference>
<comment type="similarity">
    <text evidence="3 14">Belongs to the peptidase M28 family.</text>
</comment>
<evidence type="ECO:0000256" key="15">
    <source>
        <dbReference type="SAM" id="Phobius"/>
    </source>
</evidence>
<dbReference type="PANTHER" id="PTHR12147">
    <property type="entry name" value="METALLOPEPTIDASE M28 FAMILY MEMBER"/>
    <property type="match status" value="1"/>
</dbReference>
<proteinExistence type="inferred from homology"/>
<keyword evidence="4 14" id="KW-0645">Protease</keyword>
<comment type="cofactor">
    <cofactor evidence="1">
        <name>Zn(2+)</name>
        <dbReference type="ChEBI" id="CHEBI:29105"/>
    </cofactor>
</comment>
<evidence type="ECO:0000256" key="3">
    <source>
        <dbReference type="ARBA" id="ARBA00010918"/>
    </source>
</evidence>
<evidence type="ECO:0000256" key="4">
    <source>
        <dbReference type="ARBA" id="ARBA00022670"/>
    </source>
</evidence>
<dbReference type="STRING" id="1314674.A0A0D7BD45"/>
<dbReference type="EMBL" id="KN880502">
    <property type="protein sequence ID" value="KIY68442.1"/>
    <property type="molecule type" value="Genomic_DNA"/>
</dbReference>
<evidence type="ECO:0000256" key="12">
    <source>
        <dbReference type="ARBA" id="ARBA00023136"/>
    </source>
</evidence>
<evidence type="ECO:0000313" key="19">
    <source>
        <dbReference type="Proteomes" id="UP000054007"/>
    </source>
</evidence>
<reference evidence="18 19" key="1">
    <citation type="journal article" date="2015" name="Fungal Genet. Biol.">
        <title>Evolution of novel wood decay mechanisms in Agaricales revealed by the genome sequences of Fistulina hepatica and Cylindrobasidium torrendii.</title>
        <authorList>
            <person name="Floudas D."/>
            <person name="Held B.W."/>
            <person name="Riley R."/>
            <person name="Nagy L.G."/>
            <person name="Koehler G."/>
            <person name="Ransdell A.S."/>
            <person name="Younus H."/>
            <person name="Chow J."/>
            <person name="Chiniquy J."/>
            <person name="Lipzen A."/>
            <person name="Tritt A."/>
            <person name="Sun H."/>
            <person name="Haridas S."/>
            <person name="LaButti K."/>
            <person name="Ohm R.A."/>
            <person name="Kues U."/>
            <person name="Blanchette R.A."/>
            <person name="Grigoriev I.V."/>
            <person name="Minto R.E."/>
            <person name="Hibbett D.S."/>
        </authorList>
    </citation>
    <scope>NUCLEOTIDE SEQUENCE [LARGE SCALE GENOMIC DNA]</scope>
    <source>
        <strain evidence="18 19">FP15055 ss-10</strain>
    </source>
</reference>
<feature type="transmembrane region" description="Helical" evidence="15">
    <location>
        <begin position="465"/>
        <end position="490"/>
    </location>
</feature>